<reference evidence="2 3" key="1">
    <citation type="submission" date="2019-05" db="EMBL/GenBank/DDBJ databases">
        <title>Another draft genome of Portunus trituberculatus and its Hox gene families provides insights of decapod evolution.</title>
        <authorList>
            <person name="Jeong J.-H."/>
            <person name="Song I."/>
            <person name="Kim S."/>
            <person name="Choi T."/>
            <person name="Kim D."/>
            <person name="Ryu S."/>
            <person name="Kim W."/>
        </authorList>
    </citation>
    <scope>NUCLEOTIDE SEQUENCE [LARGE SCALE GENOMIC DNA]</scope>
    <source>
        <tissue evidence="2">Muscle</tissue>
    </source>
</reference>
<evidence type="ECO:0000313" key="3">
    <source>
        <dbReference type="Proteomes" id="UP000324222"/>
    </source>
</evidence>
<name>A0A5B7EL54_PORTR</name>
<organism evidence="2 3">
    <name type="scientific">Portunus trituberculatus</name>
    <name type="common">Swimming crab</name>
    <name type="synonym">Neptunus trituberculatus</name>
    <dbReference type="NCBI Taxonomy" id="210409"/>
    <lineage>
        <taxon>Eukaryota</taxon>
        <taxon>Metazoa</taxon>
        <taxon>Ecdysozoa</taxon>
        <taxon>Arthropoda</taxon>
        <taxon>Crustacea</taxon>
        <taxon>Multicrustacea</taxon>
        <taxon>Malacostraca</taxon>
        <taxon>Eumalacostraca</taxon>
        <taxon>Eucarida</taxon>
        <taxon>Decapoda</taxon>
        <taxon>Pleocyemata</taxon>
        <taxon>Brachyura</taxon>
        <taxon>Eubrachyura</taxon>
        <taxon>Portunoidea</taxon>
        <taxon>Portunidae</taxon>
        <taxon>Portuninae</taxon>
        <taxon>Portunus</taxon>
    </lineage>
</organism>
<dbReference type="AlphaFoldDB" id="A0A5B7EL54"/>
<evidence type="ECO:0000256" key="1">
    <source>
        <dbReference type="SAM" id="MobiDB-lite"/>
    </source>
</evidence>
<evidence type="ECO:0000313" key="2">
    <source>
        <dbReference type="EMBL" id="MPC35280.1"/>
    </source>
</evidence>
<dbReference type="Proteomes" id="UP000324222">
    <property type="component" value="Unassembled WGS sequence"/>
</dbReference>
<accession>A0A5B7EL54</accession>
<feature type="region of interest" description="Disordered" evidence="1">
    <location>
        <begin position="1"/>
        <end position="22"/>
    </location>
</feature>
<comment type="caution">
    <text evidence="2">The sequence shown here is derived from an EMBL/GenBank/DDBJ whole genome shotgun (WGS) entry which is preliminary data.</text>
</comment>
<keyword evidence="3" id="KW-1185">Reference proteome</keyword>
<protein>
    <submittedName>
        <fullName evidence="2">Uncharacterized protein</fullName>
    </submittedName>
</protein>
<dbReference type="EMBL" id="VSRR010003237">
    <property type="protein sequence ID" value="MPC35280.1"/>
    <property type="molecule type" value="Genomic_DNA"/>
</dbReference>
<sequence>MWKRKEGGSWGQCEEDKKGRVKEEWGLVLMSPPSPLPRPPPSPPPPPCVWRRIEFCWRDD</sequence>
<proteinExistence type="predicted"/>
<gene>
    <name evidence="2" type="ORF">E2C01_028700</name>
</gene>